<feature type="transmembrane region" description="Helical" evidence="5">
    <location>
        <begin position="479"/>
        <end position="504"/>
    </location>
</feature>
<dbReference type="Gene3D" id="3.40.1710.10">
    <property type="entry name" value="abc type-2 transporter like domain"/>
    <property type="match status" value="1"/>
</dbReference>
<sequence>MKVPHMIAAELRRLTSTRLSTLALLALVIVPILYGGLYLWANQDPYAKLSDIPVALVVEDTGVPADGDTAARNIGDEVATELLKRGDFDWHRVSDQAAQRGLEDNRYDFAIILPADFSAALTSVSGDDPRQAEIILETYDANSYLASTIGSQAVERIRSTVAQEVGQEAASTLLDSISTIRGKIVEAGEGAAELATGTVELADGTVRLVEGAASAVTGAAELESGSATLADGAARVAGGNAEVAAAADRVAGVVNQLTADLPAARAAITADLLALGLDHPTIDAVLTRLDAVGAGIRAGDQRVQEVVGQIDELASGSREVADGAVRLRDGLATLQSGLGTLSDGAGTLRDGAASLSSGSATLRDALQSGAAEIPDSSADLRQSQARTIADPIKLETDGVAQAANYGAGLAPFFGALAGWIGIYALFLIVKPISRRAVAALHSPVRITLAGWLTPGMFGLIQMSLLFLVLMFALDFPMVYPLGTLGIMMLASLTYTAIILALNVWWGEVGQFLGLVLMVLQLVTAGGTFPWQTLPGPLAVLHNLLPMSYVVDGMRQFMYGGDLSRTITDATVLLCWLVAGFLFTAIAVTRKTRYRTLGDLEPSILA</sequence>
<evidence type="ECO:0000256" key="4">
    <source>
        <dbReference type="ARBA" id="ARBA00023136"/>
    </source>
</evidence>
<evidence type="ECO:0000256" key="5">
    <source>
        <dbReference type="SAM" id="Phobius"/>
    </source>
</evidence>
<feature type="transmembrane region" description="Helical" evidence="5">
    <location>
        <begin position="566"/>
        <end position="587"/>
    </location>
</feature>
<keyword evidence="3 5" id="KW-1133">Transmembrane helix</keyword>
<dbReference type="PANTHER" id="PTHR43077">
    <property type="entry name" value="TRANSPORT PERMEASE YVFS-RELATED"/>
    <property type="match status" value="1"/>
</dbReference>
<feature type="transmembrane region" description="Helical" evidence="5">
    <location>
        <begin position="409"/>
        <end position="429"/>
    </location>
</feature>
<dbReference type="InterPro" id="IPR013525">
    <property type="entry name" value="ABC2_TM"/>
</dbReference>
<protein>
    <submittedName>
        <fullName evidence="7">YhgE/Pip domain-containing protein</fullName>
    </submittedName>
</protein>
<name>A0ABR8S404_9MICO</name>
<feature type="domain" description="ABC-2 type transporter transmembrane" evidence="6">
    <location>
        <begin position="355"/>
        <end position="584"/>
    </location>
</feature>
<feature type="transmembrane region" description="Helical" evidence="5">
    <location>
        <begin position="21"/>
        <end position="41"/>
    </location>
</feature>
<feature type="transmembrane region" description="Helical" evidence="5">
    <location>
        <begin position="511"/>
        <end position="530"/>
    </location>
</feature>
<feature type="transmembrane region" description="Helical" evidence="5">
    <location>
        <begin position="450"/>
        <end position="473"/>
    </location>
</feature>
<evidence type="ECO:0000259" key="6">
    <source>
        <dbReference type="Pfam" id="PF12698"/>
    </source>
</evidence>
<comment type="caution">
    <text evidence="7">The sequence shown here is derived from an EMBL/GenBank/DDBJ whole genome shotgun (WGS) entry which is preliminary data.</text>
</comment>
<reference evidence="7 8" key="1">
    <citation type="submission" date="2020-08" db="EMBL/GenBank/DDBJ databases">
        <title>A Genomic Blueprint of the Chicken Gut Microbiome.</title>
        <authorList>
            <person name="Gilroy R."/>
            <person name="Ravi A."/>
            <person name="Getino M."/>
            <person name="Pursley I."/>
            <person name="Horton D.L."/>
            <person name="Alikhan N.-F."/>
            <person name="Baker D."/>
            <person name="Gharbi K."/>
            <person name="Hall N."/>
            <person name="Watson M."/>
            <person name="Adriaenssens E.M."/>
            <person name="Foster-Nyarko E."/>
            <person name="Jarju S."/>
            <person name="Secka A."/>
            <person name="Antonio M."/>
            <person name="Oren A."/>
            <person name="Chaudhuri R."/>
            <person name="La Ragione R.M."/>
            <person name="Hildebrand F."/>
            <person name="Pallen M.J."/>
        </authorList>
    </citation>
    <scope>NUCLEOTIDE SEQUENCE [LARGE SCALE GENOMIC DNA]</scope>
    <source>
        <strain evidence="7 8">Sa4CUA7</strain>
    </source>
</reference>
<proteinExistence type="predicted"/>
<keyword evidence="2 5" id="KW-0812">Transmembrane</keyword>
<dbReference type="EMBL" id="JACSQP010000006">
    <property type="protein sequence ID" value="MBD7958175.1"/>
    <property type="molecule type" value="Genomic_DNA"/>
</dbReference>
<dbReference type="NCBIfam" id="TIGR03057">
    <property type="entry name" value="xxxLxxG_by_4"/>
    <property type="match status" value="2"/>
</dbReference>
<comment type="subcellular location">
    <subcellularLocation>
        <location evidence="1">Membrane</location>
        <topology evidence="1">Multi-pass membrane protein</topology>
    </subcellularLocation>
</comment>
<dbReference type="PANTHER" id="PTHR43077:SF5">
    <property type="entry name" value="PHAGE INFECTION PROTEIN"/>
    <property type="match status" value="1"/>
</dbReference>
<evidence type="ECO:0000256" key="2">
    <source>
        <dbReference type="ARBA" id="ARBA00022692"/>
    </source>
</evidence>
<evidence type="ECO:0000256" key="1">
    <source>
        <dbReference type="ARBA" id="ARBA00004141"/>
    </source>
</evidence>
<gene>
    <name evidence="7" type="ORF">H9651_11040</name>
</gene>
<dbReference type="InterPro" id="IPR023908">
    <property type="entry name" value="xxxLxxG_rpt"/>
</dbReference>
<keyword evidence="4 5" id="KW-0472">Membrane</keyword>
<evidence type="ECO:0000313" key="7">
    <source>
        <dbReference type="EMBL" id="MBD7958175.1"/>
    </source>
</evidence>
<evidence type="ECO:0000313" key="8">
    <source>
        <dbReference type="Proteomes" id="UP000648352"/>
    </source>
</evidence>
<dbReference type="Pfam" id="PF12698">
    <property type="entry name" value="ABC2_membrane_3"/>
    <property type="match status" value="1"/>
</dbReference>
<dbReference type="InterPro" id="IPR017501">
    <property type="entry name" value="Phage_infect_YhgE_C"/>
</dbReference>
<keyword evidence="8" id="KW-1185">Reference proteome</keyword>
<dbReference type="NCBIfam" id="TIGR03062">
    <property type="entry name" value="pip_yhgE_Cterm"/>
    <property type="match status" value="1"/>
</dbReference>
<organism evidence="7 8">
    <name type="scientific">Microbacterium pullorum</name>
    <dbReference type="NCBI Taxonomy" id="2762236"/>
    <lineage>
        <taxon>Bacteria</taxon>
        <taxon>Bacillati</taxon>
        <taxon>Actinomycetota</taxon>
        <taxon>Actinomycetes</taxon>
        <taxon>Micrococcales</taxon>
        <taxon>Microbacteriaceae</taxon>
        <taxon>Microbacterium</taxon>
    </lineage>
</organism>
<evidence type="ECO:0000256" key="3">
    <source>
        <dbReference type="ARBA" id="ARBA00022989"/>
    </source>
</evidence>
<dbReference type="InterPro" id="IPR017500">
    <property type="entry name" value="Phage_infect_YhgE_N"/>
</dbReference>
<dbReference type="InterPro" id="IPR051328">
    <property type="entry name" value="T7SS_ABC-Transporter"/>
</dbReference>
<dbReference type="Proteomes" id="UP000648352">
    <property type="component" value="Unassembled WGS sequence"/>
</dbReference>
<accession>A0ABR8S404</accession>
<dbReference type="NCBIfam" id="TIGR03061">
    <property type="entry name" value="pip_yhgE_Nterm"/>
    <property type="match status" value="1"/>
</dbReference>